<name>A0ABQ5U4M6_9PROT</name>
<evidence type="ECO:0000313" key="2">
    <source>
        <dbReference type="Proteomes" id="UP001161409"/>
    </source>
</evidence>
<reference evidence="1" key="1">
    <citation type="journal article" date="2014" name="Int. J. Syst. Evol. Microbiol.">
        <title>Complete genome of a new Firmicutes species belonging to the dominant human colonic microbiota ('Ruminococcus bicirculans') reveals two chromosomes and a selective capacity to utilize plant glucans.</title>
        <authorList>
            <consortium name="NISC Comparative Sequencing Program"/>
            <person name="Wegmann U."/>
            <person name="Louis P."/>
            <person name="Goesmann A."/>
            <person name="Henrissat B."/>
            <person name="Duncan S.H."/>
            <person name="Flint H.J."/>
        </authorList>
    </citation>
    <scope>NUCLEOTIDE SEQUENCE</scope>
    <source>
        <strain evidence="1">NBRC 103408</strain>
    </source>
</reference>
<evidence type="ECO:0000313" key="1">
    <source>
        <dbReference type="EMBL" id="GLQ06673.1"/>
    </source>
</evidence>
<reference evidence="1" key="2">
    <citation type="submission" date="2023-01" db="EMBL/GenBank/DDBJ databases">
        <title>Draft genome sequence of Sneathiella chinensis strain NBRC 103408.</title>
        <authorList>
            <person name="Sun Q."/>
            <person name="Mori K."/>
        </authorList>
    </citation>
    <scope>NUCLEOTIDE SEQUENCE</scope>
    <source>
        <strain evidence="1">NBRC 103408</strain>
    </source>
</reference>
<keyword evidence="2" id="KW-1185">Reference proteome</keyword>
<sequence>MAVLGVILIVGSLALAVDMTRLFRVEAQIQRIAENAARLTAQNLYLMEDQALIPMVEGFIRQSLVDGSGVSAEGAGTNIVFIEVVQDRQAGQVSVAFEVAVPTVLISLFGAGEGNVLHAESRWQISLPPSEIILVLDRTEQAALQSALEGMKVGAAHFSRILDALPKQPETVRMGVVPLGGDRVNVAPRKAWTRPEEWPVLVPPAVPGIKGWSGPLEEERWCVLPRYGEGRNMPIPPSVERFPVYLEITVTPDPETGLDRYEVTTPEDCDLLRLLPPEGQPGLVQAYLEGVTGHGVAATGTALTWAERMLAPEWSGVWQAGTSFPAAYGAAQKAVILVSGSANADAALQDPLMGAVCDRLKSEGVAIHVVDYQSPPETRAGLQQCASEPARYFRVENSGQLIRAFLDVIRFLTEIESVSPWT</sequence>
<evidence type="ECO:0008006" key="3">
    <source>
        <dbReference type="Google" id="ProtNLM"/>
    </source>
</evidence>
<gene>
    <name evidence="1" type="ORF">GCM10007924_18940</name>
</gene>
<dbReference type="Proteomes" id="UP001161409">
    <property type="component" value="Unassembled WGS sequence"/>
</dbReference>
<dbReference type="SUPFAM" id="SSF53300">
    <property type="entry name" value="vWA-like"/>
    <property type="match status" value="1"/>
</dbReference>
<organism evidence="1 2">
    <name type="scientific">Sneathiella chinensis</name>
    <dbReference type="NCBI Taxonomy" id="349750"/>
    <lineage>
        <taxon>Bacteria</taxon>
        <taxon>Pseudomonadati</taxon>
        <taxon>Pseudomonadota</taxon>
        <taxon>Alphaproteobacteria</taxon>
        <taxon>Sneathiellales</taxon>
        <taxon>Sneathiellaceae</taxon>
        <taxon>Sneathiella</taxon>
    </lineage>
</organism>
<dbReference type="EMBL" id="BSNF01000006">
    <property type="protein sequence ID" value="GLQ06673.1"/>
    <property type="molecule type" value="Genomic_DNA"/>
</dbReference>
<dbReference type="InterPro" id="IPR036465">
    <property type="entry name" value="vWFA_dom_sf"/>
</dbReference>
<proteinExistence type="predicted"/>
<protein>
    <recommendedName>
        <fullName evidence="3">VWFA domain-containing protein</fullName>
    </recommendedName>
</protein>
<dbReference type="Gene3D" id="3.40.50.410">
    <property type="entry name" value="von Willebrand factor, type A domain"/>
    <property type="match status" value="1"/>
</dbReference>
<comment type="caution">
    <text evidence="1">The sequence shown here is derived from an EMBL/GenBank/DDBJ whole genome shotgun (WGS) entry which is preliminary data.</text>
</comment>
<accession>A0ABQ5U4M6</accession>